<dbReference type="VEuPathDB" id="VectorBase:AMEC008916"/>
<dbReference type="STRING" id="34690.A0A182TV95"/>
<sequence>MAEEVTAVLRMSKDGTTFGFLLRQIDVGEHVIYKIIENTPADMCAKVSGGCIHGRALGTVCLTAPSPQPPGPSMAAPYREKVTKEKKRLIHLQAAHSHCPSLMILFQSVFVGRNR</sequence>
<reference evidence="2" key="1">
    <citation type="submission" date="2014-01" db="EMBL/GenBank/DDBJ databases">
        <title>The Genome Sequence of Anopheles melas CM1001059_A (V2).</title>
        <authorList>
            <consortium name="The Broad Institute Genomics Platform"/>
            <person name="Neafsey D.E."/>
            <person name="Besansky N."/>
            <person name="Howell P."/>
            <person name="Walton C."/>
            <person name="Young S.K."/>
            <person name="Zeng Q."/>
            <person name="Gargeya S."/>
            <person name="Fitzgerald M."/>
            <person name="Haas B."/>
            <person name="Abouelleil A."/>
            <person name="Allen A.W."/>
            <person name="Alvarado L."/>
            <person name="Arachchi H.M."/>
            <person name="Berlin A.M."/>
            <person name="Chapman S.B."/>
            <person name="Gainer-Dewar J."/>
            <person name="Goldberg J."/>
            <person name="Griggs A."/>
            <person name="Gujja S."/>
            <person name="Hansen M."/>
            <person name="Howarth C."/>
            <person name="Imamovic A."/>
            <person name="Ireland A."/>
            <person name="Larimer J."/>
            <person name="McCowan C."/>
            <person name="Murphy C."/>
            <person name="Pearson M."/>
            <person name="Poon T.W."/>
            <person name="Priest M."/>
            <person name="Roberts A."/>
            <person name="Saif S."/>
            <person name="Shea T."/>
            <person name="Sisk P."/>
            <person name="Sykes S."/>
            <person name="Wortman J."/>
            <person name="Nusbaum C."/>
            <person name="Birren B."/>
        </authorList>
    </citation>
    <scope>NUCLEOTIDE SEQUENCE [LARGE SCALE GENOMIC DNA]</scope>
    <source>
        <strain evidence="2">CM1001059</strain>
    </source>
</reference>
<evidence type="ECO:0000313" key="2">
    <source>
        <dbReference type="Proteomes" id="UP000075902"/>
    </source>
</evidence>
<evidence type="ECO:0000313" key="1">
    <source>
        <dbReference type="EnsemblMetazoa" id="AMEC008916-PA"/>
    </source>
</evidence>
<reference evidence="1" key="2">
    <citation type="submission" date="2020-05" db="UniProtKB">
        <authorList>
            <consortium name="EnsemblMetazoa"/>
        </authorList>
    </citation>
    <scope>IDENTIFICATION</scope>
    <source>
        <strain evidence="1">CM1001059</strain>
    </source>
</reference>
<organism evidence="1 2">
    <name type="scientific">Anopheles melas</name>
    <dbReference type="NCBI Taxonomy" id="34690"/>
    <lineage>
        <taxon>Eukaryota</taxon>
        <taxon>Metazoa</taxon>
        <taxon>Ecdysozoa</taxon>
        <taxon>Arthropoda</taxon>
        <taxon>Hexapoda</taxon>
        <taxon>Insecta</taxon>
        <taxon>Pterygota</taxon>
        <taxon>Neoptera</taxon>
        <taxon>Endopterygota</taxon>
        <taxon>Diptera</taxon>
        <taxon>Nematocera</taxon>
        <taxon>Culicoidea</taxon>
        <taxon>Culicidae</taxon>
        <taxon>Anophelinae</taxon>
        <taxon>Anopheles</taxon>
    </lineage>
</organism>
<dbReference type="EnsemblMetazoa" id="AMEC008916-RA">
    <property type="protein sequence ID" value="AMEC008916-PA"/>
    <property type="gene ID" value="AMEC008916"/>
</dbReference>
<evidence type="ECO:0008006" key="3">
    <source>
        <dbReference type="Google" id="ProtNLM"/>
    </source>
</evidence>
<name>A0A182TV95_9DIPT</name>
<proteinExistence type="predicted"/>
<protein>
    <recommendedName>
        <fullName evidence="3">PDZ domain-containing protein</fullName>
    </recommendedName>
</protein>
<dbReference type="AlphaFoldDB" id="A0A182TV95"/>
<dbReference type="Proteomes" id="UP000075902">
    <property type="component" value="Unassembled WGS sequence"/>
</dbReference>
<keyword evidence="2" id="KW-1185">Reference proteome</keyword>
<accession>A0A182TV95</accession>